<gene>
    <name evidence="1" type="ORF">ZEAMMB73_Zm00001d008611</name>
</gene>
<sequence>MRALPYLKKAYGNAMQKAILVNRKLRSQNYQNLEDRQNCGVPRGGQDTLSRLA</sequence>
<organism evidence="1">
    <name type="scientific">Zea mays</name>
    <name type="common">Maize</name>
    <dbReference type="NCBI Taxonomy" id="4577"/>
    <lineage>
        <taxon>Eukaryota</taxon>
        <taxon>Viridiplantae</taxon>
        <taxon>Streptophyta</taxon>
        <taxon>Embryophyta</taxon>
        <taxon>Tracheophyta</taxon>
        <taxon>Spermatophyta</taxon>
        <taxon>Magnoliopsida</taxon>
        <taxon>Liliopsida</taxon>
        <taxon>Poales</taxon>
        <taxon>Poaceae</taxon>
        <taxon>PACMAD clade</taxon>
        <taxon>Panicoideae</taxon>
        <taxon>Andropogonodae</taxon>
        <taxon>Andropogoneae</taxon>
        <taxon>Tripsacinae</taxon>
        <taxon>Zea</taxon>
    </lineage>
</organism>
<protein>
    <submittedName>
        <fullName evidence="1">Uncharacterized protein</fullName>
    </submittedName>
</protein>
<dbReference type="AlphaFoldDB" id="A0A1D6FE72"/>
<dbReference type="EMBL" id="CM000784">
    <property type="protein sequence ID" value="AQK90272.1"/>
    <property type="molecule type" value="Genomic_DNA"/>
</dbReference>
<evidence type="ECO:0000313" key="1">
    <source>
        <dbReference type="EMBL" id="AQK90272.1"/>
    </source>
</evidence>
<reference evidence="1" key="1">
    <citation type="submission" date="2015-12" db="EMBL/GenBank/DDBJ databases">
        <title>Update maize B73 reference genome by single molecule sequencing technologies.</title>
        <authorList>
            <consortium name="Maize Genome Sequencing Project"/>
            <person name="Ware D."/>
        </authorList>
    </citation>
    <scope>NUCLEOTIDE SEQUENCE</scope>
    <source>
        <tissue evidence="1">Seedling</tissue>
    </source>
</reference>
<proteinExistence type="predicted"/>
<name>A0A1D6FE72_MAIZE</name>
<accession>A0A1D6FE72</accession>